<protein>
    <submittedName>
        <fullName evidence="1">Uncharacterized protein</fullName>
    </submittedName>
</protein>
<dbReference type="EMBL" id="JAFBMS010000326">
    <property type="protein sequence ID" value="KAG9331518.1"/>
    <property type="molecule type" value="Genomic_DNA"/>
</dbReference>
<proteinExistence type="predicted"/>
<organism evidence="1 2">
    <name type="scientific">Albula glossodonta</name>
    <name type="common">roundjaw bonefish</name>
    <dbReference type="NCBI Taxonomy" id="121402"/>
    <lineage>
        <taxon>Eukaryota</taxon>
        <taxon>Metazoa</taxon>
        <taxon>Chordata</taxon>
        <taxon>Craniata</taxon>
        <taxon>Vertebrata</taxon>
        <taxon>Euteleostomi</taxon>
        <taxon>Actinopterygii</taxon>
        <taxon>Neopterygii</taxon>
        <taxon>Teleostei</taxon>
        <taxon>Albuliformes</taxon>
        <taxon>Albulidae</taxon>
        <taxon>Albula</taxon>
    </lineage>
</organism>
<evidence type="ECO:0000313" key="1">
    <source>
        <dbReference type="EMBL" id="KAG9331518.1"/>
    </source>
</evidence>
<evidence type="ECO:0000313" key="2">
    <source>
        <dbReference type="Proteomes" id="UP000824540"/>
    </source>
</evidence>
<name>A0A8T2N0U9_9TELE</name>
<keyword evidence="2" id="KW-1185">Reference proteome</keyword>
<gene>
    <name evidence="1" type="ORF">JZ751_018921</name>
</gene>
<dbReference type="Proteomes" id="UP000824540">
    <property type="component" value="Unassembled WGS sequence"/>
</dbReference>
<dbReference type="AlphaFoldDB" id="A0A8T2N0U9"/>
<comment type="caution">
    <text evidence="1">The sequence shown here is derived from an EMBL/GenBank/DDBJ whole genome shotgun (WGS) entry which is preliminary data.</text>
</comment>
<reference evidence="1" key="1">
    <citation type="thesis" date="2021" institute="BYU ScholarsArchive" country="Provo, UT, USA">
        <title>Applications of and Algorithms for Genome Assembly and Genomic Analyses with an Emphasis on Marine Teleosts.</title>
        <authorList>
            <person name="Pickett B.D."/>
        </authorList>
    </citation>
    <scope>NUCLEOTIDE SEQUENCE</scope>
    <source>
        <strain evidence="1">HI-2016</strain>
    </source>
</reference>
<sequence>MHSGIDGDGVGLFSLNFRGLRPVWTALYTLQYTCLGGVGGGCSRDNPPSQERKDCEQERGGVCVWVVVGAGEQRQVLKYF</sequence>
<accession>A0A8T2N0U9</accession>